<gene>
    <name evidence="2" type="ORF">M2319_001655</name>
</gene>
<keyword evidence="1" id="KW-0812">Transmembrane</keyword>
<evidence type="ECO:0000313" key="2">
    <source>
        <dbReference type="EMBL" id="MCW2307324.1"/>
    </source>
</evidence>
<feature type="transmembrane region" description="Helical" evidence="1">
    <location>
        <begin position="105"/>
        <end position="126"/>
    </location>
</feature>
<keyword evidence="3" id="KW-1185">Reference proteome</keyword>
<dbReference type="Proteomes" id="UP001209755">
    <property type="component" value="Unassembled WGS sequence"/>
</dbReference>
<accession>A0ABT3HAE0</accession>
<organism evidence="2 3">
    <name type="scientific">Rhodobium gokarnense</name>
    <dbReference type="NCBI Taxonomy" id="364296"/>
    <lineage>
        <taxon>Bacteria</taxon>
        <taxon>Pseudomonadati</taxon>
        <taxon>Pseudomonadota</taxon>
        <taxon>Alphaproteobacteria</taxon>
        <taxon>Hyphomicrobiales</taxon>
        <taxon>Rhodobiaceae</taxon>
        <taxon>Rhodobium</taxon>
    </lineage>
</organism>
<reference evidence="3" key="1">
    <citation type="submission" date="2023-07" db="EMBL/GenBank/DDBJ databases">
        <title>Genome sequencing of Purple Non-Sulfur Bacteria from various extreme environments.</title>
        <authorList>
            <person name="Mayer M."/>
        </authorList>
    </citation>
    <scope>NUCLEOTIDE SEQUENCE [LARGE SCALE GENOMIC DNA]</scope>
    <source>
        <strain evidence="3">DSM 17935</strain>
    </source>
</reference>
<dbReference type="EMBL" id="JAOQNS010000004">
    <property type="protein sequence ID" value="MCW2307324.1"/>
    <property type="molecule type" value="Genomic_DNA"/>
</dbReference>
<proteinExistence type="predicted"/>
<evidence type="ECO:0000313" key="3">
    <source>
        <dbReference type="Proteomes" id="UP001209755"/>
    </source>
</evidence>
<feature type="transmembrane region" description="Helical" evidence="1">
    <location>
        <begin position="7"/>
        <end position="27"/>
    </location>
</feature>
<evidence type="ECO:0000256" key="1">
    <source>
        <dbReference type="SAM" id="Phobius"/>
    </source>
</evidence>
<dbReference type="RefSeq" id="WP_264600981.1">
    <property type="nucleotide sequence ID" value="NZ_JAOQNS010000004.1"/>
</dbReference>
<sequence length="140" mass="14097">MKQIAKIGILVGVGVAVMGIIFPAHSVRIFVGVGTSPSLFSALPVLSVWIVISGFIMMVAGGFGEGITSLVILPVNIALTAYFAAGPATSVTVPTPFALPVGYGLGPMAVFGGSVLAFLFAALMVISRYGGGRQRVAGAG</sequence>
<feature type="transmembrane region" description="Helical" evidence="1">
    <location>
        <begin position="67"/>
        <end position="85"/>
    </location>
</feature>
<comment type="caution">
    <text evidence="2">The sequence shown here is derived from an EMBL/GenBank/DDBJ whole genome shotgun (WGS) entry which is preliminary data.</text>
</comment>
<protein>
    <submittedName>
        <fullName evidence="2">Uncharacterized protein</fullName>
    </submittedName>
</protein>
<name>A0ABT3HAE0_9HYPH</name>
<keyword evidence="1" id="KW-1133">Transmembrane helix</keyword>
<keyword evidence="1" id="KW-0472">Membrane</keyword>
<feature type="transmembrane region" description="Helical" evidence="1">
    <location>
        <begin position="39"/>
        <end position="60"/>
    </location>
</feature>